<evidence type="ECO:0000313" key="2">
    <source>
        <dbReference type="EMBL" id="SEM82573.1"/>
    </source>
</evidence>
<reference evidence="3" key="1">
    <citation type="submission" date="2016-10" db="EMBL/GenBank/DDBJ databases">
        <authorList>
            <person name="Varghese N."/>
            <person name="Submissions S."/>
        </authorList>
    </citation>
    <scope>NUCLEOTIDE SEQUENCE [LARGE SCALE GENOMIC DNA]</scope>
    <source>
        <strain evidence="3">DSM 17453</strain>
    </source>
</reference>
<keyword evidence="1" id="KW-0732">Signal</keyword>
<dbReference type="OrthoDB" id="1252643at2"/>
<proteinExistence type="predicted"/>
<name>A0A1H8BID1_9FLAO</name>
<dbReference type="EMBL" id="FOBV01000007">
    <property type="protein sequence ID" value="SEM82573.1"/>
    <property type="molecule type" value="Genomic_DNA"/>
</dbReference>
<protein>
    <submittedName>
        <fullName evidence="2">Uncharacterized protein</fullName>
    </submittedName>
</protein>
<gene>
    <name evidence="2" type="ORF">SAMN05421856_10739</name>
</gene>
<dbReference type="AlphaFoldDB" id="A0A1H8BID1"/>
<accession>A0A1H8BID1</accession>
<dbReference type="Proteomes" id="UP000199450">
    <property type="component" value="Unassembled WGS sequence"/>
</dbReference>
<dbReference type="RefSeq" id="WP_090000765.1">
    <property type="nucleotide sequence ID" value="NZ_FOBV01000007.1"/>
</dbReference>
<sequence length="202" mass="23378">MKTTPISLLLFLLIFQYSFSQKNAWSAIDKSYSYRIITEKGSENIKDSDVVNIEIYSFRDLVDNIDLEKEKPVSKKVMSLNDITEKIDRKRKVSFKKGSVYLVRLQEGIHGGRFRIEINKNADKNTVENISKYISEKVTHGSILTETIDTPERKNIIKSFIITITDNDHFDVNTLKDKFKDVIINITKVATNRNTTFFKITT</sequence>
<evidence type="ECO:0000256" key="1">
    <source>
        <dbReference type="SAM" id="SignalP"/>
    </source>
</evidence>
<organism evidence="2 3">
    <name type="scientific">Chryseobacterium taichungense</name>
    <dbReference type="NCBI Taxonomy" id="295069"/>
    <lineage>
        <taxon>Bacteria</taxon>
        <taxon>Pseudomonadati</taxon>
        <taxon>Bacteroidota</taxon>
        <taxon>Flavobacteriia</taxon>
        <taxon>Flavobacteriales</taxon>
        <taxon>Weeksellaceae</taxon>
        <taxon>Chryseobacterium group</taxon>
        <taxon>Chryseobacterium</taxon>
    </lineage>
</organism>
<dbReference type="STRING" id="295069.SAMN05421856_10739"/>
<feature type="signal peptide" evidence="1">
    <location>
        <begin position="1"/>
        <end position="20"/>
    </location>
</feature>
<evidence type="ECO:0000313" key="3">
    <source>
        <dbReference type="Proteomes" id="UP000199450"/>
    </source>
</evidence>
<keyword evidence="3" id="KW-1185">Reference proteome</keyword>
<feature type="chain" id="PRO_5011697560" evidence="1">
    <location>
        <begin position="21"/>
        <end position="202"/>
    </location>
</feature>